<organism evidence="2 3">
    <name type="scientific">Favolaschia claudopus</name>
    <dbReference type="NCBI Taxonomy" id="2862362"/>
    <lineage>
        <taxon>Eukaryota</taxon>
        <taxon>Fungi</taxon>
        <taxon>Dikarya</taxon>
        <taxon>Basidiomycota</taxon>
        <taxon>Agaricomycotina</taxon>
        <taxon>Agaricomycetes</taxon>
        <taxon>Agaricomycetidae</taxon>
        <taxon>Agaricales</taxon>
        <taxon>Marasmiineae</taxon>
        <taxon>Mycenaceae</taxon>
        <taxon>Favolaschia</taxon>
    </lineage>
</organism>
<sequence>MNLTGEFGALLDRAGNERGFGARENRSKPSRTEKDETILWSGGGAGFKAGGLAWEPGERPFEKQEVGAAFDEARTEKRGERCGTNEDVLGQLRLSTGGRGWRGESGLVIEESRKRGGVKRVSPNICREGKAESKHDGKVGKADLNETRSFGRRAGKHRAKYSQTFQLPLSRVRSFDPKRNHRSLNRCSEYESADASEEDVDSSRVFSAPERAGRTALGEFEWIGRKTLRGIVEMRSFAKISEFGRRRSGAGFGLGRLGDTGTNRYTSFSSLSSN</sequence>
<gene>
    <name evidence="2" type="ORF">R3P38DRAFT_3620369</name>
</gene>
<comment type="caution">
    <text evidence="2">The sequence shown here is derived from an EMBL/GenBank/DDBJ whole genome shotgun (WGS) entry which is preliminary data.</text>
</comment>
<feature type="compositionally biased region" description="Polar residues" evidence="1">
    <location>
        <begin position="260"/>
        <end position="274"/>
    </location>
</feature>
<dbReference type="Proteomes" id="UP001362999">
    <property type="component" value="Unassembled WGS sequence"/>
</dbReference>
<reference evidence="2 3" key="1">
    <citation type="journal article" date="2024" name="J Genomics">
        <title>Draft genome sequencing and assembly of Favolaschia claudopus CIRM-BRFM 2984 isolated from oak limbs.</title>
        <authorList>
            <person name="Navarro D."/>
            <person name="Drula E."/>
            <person name="Chaduli D."/>
            <person name="Cazenave R."/>
            <person name="Ahrendt S."/>
            <person name="Wang J."/>
            <person name="Lipzen A."/>
            <person name="Daum C."/>
            <person name="Barry K."/>
            <person name="Grigoriev I.V."/>
            <person name="Favel A."/>
            <person name="Rosso M.N."/>
            <person name="Martin F."/>
        </authorList>
    </citation>
    <scope>NUCLEOTIDE SEQUENCE [LARGE SCALE GENOMIC DNA]</scope>
    <source>
        <strain evidence="2 3">CIRM-BRFM 2984</strain>
    </source>
</reference>
<evidence type="ECO:0000313" key="2">
    <source>
        <dbReference type="EMBL" id="KAK7048917.1"/>
    </source>
</evidence>
<keyword evidence="3" id="KW-1185">Reference proteome</keyword>
<dbReference type="EMBL" id="JAWWNJ010000009">
    <property type="protein sequence ID" value="KAK7048917.1"/>
    <property type="molecule type" value="Genomic_DNA"/>
</dbReference>
<proteinExistence type="predicted"/>
<dbReference type="AlphaFoldDB" id="A0AAW0DC80"/>
<feature type="region of interest" description="Disordered" evidence="1">
    <location>
        <begin position="252"/>
        <end position="274"/>
    </location>
</feature>
<name>A0AAW0DC80_9AGAR</name>
<feature type="compositionally biased region" description="Basic and acidic residues" evidence="1">
    <location>
        <begin position="14"/>
        <end position="37"/>
    </location>
</feature>
<feature type="region of interest" description="Disordered" evidence="1">
    <location>
        <begin position="1"/>
        <end position="43"/>
    </location>
</feature>
<evidence type="ECO:0000256" key="1">
    <source>
        <dbReference type="SAM" id="MobiDB-lite"/>
    </source>
</evidence>
<accession>A0AAW0DC80</accession>
<protein>
    <submittedName>
        <fullName evidence="2">Uncharacterized protein</fullName>
    </submittedName>
</protein>
<evidence type="ECO:0000313" key="3">
    <source>
        <dbReference type="Proteomes" id="UP001362999"/>
    </source>
</evidence>